<evidence type="ECO:0000256" key="1">
    <source>
        <dbReference type="SAM" id="Phobius"/>
    </source>
</evidence>
<organism evidence="2 3">
    <name type="scientific">Cucumis melo var. makuwa</name>
    <name type="common">Oriental melon</name>
    <dbReference type="NCBI Taxonomy" id="1194695"/>
    <lineage>
        <taxon>Eukaryota</taxon>
        <taxon>Viridiplantae</taxon>
        <taxon>Streptophyta</taxon>
        <taxon>Embryophyta</taxon>
        <taxon>Tracheophyta</taxon>
        <taxon>Spermatophyta</taxon>
        <taxon>Magnoliopsida</taxon>
        <taxon>eudicotyledons</taxon>
        <taxon>Gunneridae</taxon>
        <taxon>Pentapetalae</taxon>
        <taxon>rosids</taxon>
        <taxon>fabids</taxon>
        <taxon>Cucurbitales</taxon>
        <taxon>Cucurbitaceae</taxon>
        <taxon>Benincaseae</taxon>
        <taxon>Cucumis</taxon>
    </lineage>
</organism>
<dbReference type="EMBL" id="SSTD01011480">
    <property type="protein sequence ID" value="TYK09646.1"/>
    <property type="molecule type" value="Genomic_DNA"/>
</dbReference>
<evidence type="ECO:0000313" key="3">
    <source>
        <dbReference type="Proteomes" id="UP000321947"/>
    </source>
</evidence>
<keyword evidence="1" id="KW-0812">Transmembrane</keyword>
<protein>
    <submittedName>
        <fullName evidence="2">Uncharacterized protein</fullName>
    </submittedName>
</protein>
<dbReference type="AlphaFoldDB" id="A0A5D3CGZ9"/>
<dbReference type="Proteomes" id="UP000321947">
    <property type="component" value="Unassembled WGS sequence"/>
</dbReference>
<comment type="caution">
    <text evidence="2">The sequence shown here is derived from an EMBL/GenBank/DDBJ whole genome shotgun (WGS) entry which is preliminary data.</text>
</comment>
<keyword evidence="1" id="KW-1133">Transmembrane helix</keyword>
<proteinExistence type="predicted"/>
<feature type="transmembrane region" description="Helical" evidence="1">
    <location>
        <begin position="114"/>
        <end position="133"/>
    </location>
</feature>
<gene>
    <name evidence="2" type="ORF">E5676_scaffold447G00450</name>
</gene>
<feature type="transmembrane region" description="Helical" evidence="1">
    <location>
        <begin position="43"/>
        <end position="62"/>
    </location>
</feature>
<keyword evidence="1" id="KW-0472">Membrane</keyword>
<name>A0A5D3CGZ9_CUCMM</name>
<dbReference type="PANTHER" id="PTHR33826">
    <property type="entry name" value="F20B24.21"/>
    <property type="match status" value="1"/>
</dbReference>
<sequence length="150" mass="16715">MGKNDGEQPLPSAIDSRPSGLVADGRCCRGCVSIRRLIGFRCIFILLLSVALFVSAVVWLPPFIHYADQKDLGLNPSYRGGILHRFLISFGGFKSSLIVVSFVGKMRAVRRIRIGFFGGFELILIWNLLSFLWRSSWWVPKGLLVGGSEK</sequence>
<reference evidence="2 3" key="1">
    <citation type="submission" date="2019-08" db="EMBL/GenBank/DDBJ databases">
        <title>Draft genome sequences of two oriental melons (Cucumis melo L. var makuwa).</title>
        <authorList>
            <person name="Kwon S.-Y."/>
        </authorList>
    </citation>
    <scope>NUCLEOTIDE SEQUENCE [LARGE SCALE GENOMIC DNA]</scope>
    <source>
        <strain evidence="3">cv. Chang Bougi</strain>
        <tissue evidence="2">Leaf</tissue>
    </source>
</reference>
<accession>A0A5D3CGZ9</accession>
<feature type="transmembrane region" description="Helical" evidence="1">
    <location>
        <begin position="82"/>
        <end position="102"/>
    </location>
</feature>
<dbReference type="PANTHER" id="PTHR33826:SF2">
    <property type="entry name" value="HYDROXYPROLINE-RICH GLYCOPROTEIN FAMILY PROTEIN"/>
    <property type="match status" value="1"/>
</dbReference>
<evidence type="ECO:0000313" key="2">
    <source>
        <dbReference type="EMBL" id="TYK09646.1"/>
    </source>
</evidence>